<organism evidence="6 7">
    <name type="scientific">Microlunatus soli</name>
    <dbReference type="NCBI Taxonomy" id="630515"/>
    <lineage>
        <taxon>Bacteria</taxon>
        <taxon>Bacillati</taxon>
        <taxon>Actinomycetota</taxon>
        <taxon>Actinomycetes</taxon>
        <taxon>Propionibacteriales</taxon>
        <taxon>Propionibacteriaceae</taxon>
        <taxon>Microlunatus</taxon>
    </lineage>
</organism>
<dbReference type="Proteomes" id="UP000199103">
    <property type="component" value="Chromosome I"/>
</dbReference>
<evidence type="ECO:0000256" key="1">
    <source>
        <dbReference type="ARBA" id="ARBA00010164"/>
    </source>
</evidence>
<dbReference type="PANTHER" id="PTHR37419:SF1">
    <property type="entry name" value="SERINE_THREONINE-PROTEIN KINASE TOXIN HIPA"/>
    <property type="match status" value="1"/>
</dbReference>
<dbReference type="Pfam" id="PF07804">
    <property type="entry name" value="HipA_C"/>
    <property type="match status" value="1"/>
</dbReference>
<protein>
    <submittedName>
        <fullName evidence="6">Serine/threonine-protein kinase HipA</fullName>
    </submittedName>
</protein>
<comment type="similarity">
    <text evidence="1">Belongs to the HipA Ser/Thr kinase family.</text>
</comment>
<evidence type="ECO:0000256" key="3">
    <source>
        <dbReference type="ARBA" id="ARBA00022777"/>
    </source>
</evidence>
<keyword evidence="3 6" id="KW-0418">Kinase</keyword>
<dbReference type="EMBL" id="LT629772">
    <property type="protein sequence ID" value="SDT15732.1"/>
    <property type="molecule type" value="Genomic_DNA"/>
</dbReference>
<dbReference type="STRING" id="630515.SAMN04489812_4365"/>
<dbReference type="Pfam" id="PF13657">
    <property type="entry name" value="Couple_hipA"/>
    <property type="match status" value="1"/>
</dbReference>
<dbReference type="PANTHER" id="PTHR37419">
    <property type="entry name" value="SERINE/THREONINE-PROTEIN KINASE TOXIN HIPA"/>
    <property type="match status" value="1"/>
</dbReference>
<dbReference type="GO" id="GO:0004674">
    <property type="term" value="F:protein serine/threonine kinase activity"/>
    <property type="evidence" value="ECO:0007669"/>
    <property type="project" value="TreeGrafter"/>
</dbReference>
<accession>A0A1H1Y2V2</accession>
<dbReference type="NCBIfam" id="TIGR03071">
    <property type="entry name" value="couple_hipA"/>
    <property type="match status" value="1"/>
</dbReference>
<reference evidence="6 7" key="1">
    <citation type="submission" date="2016-10" db="EMBL/GenBank/DDBJ databases">
        <authorList>
            <person name="de Groot N.N."/>
        </authorList>
    </citation>
    <scope>NUCLEOTIDE SEQUENCE [LARGE SCALE GENOMIC DNA]</scope>
    <source>
        <strain evidence="6 7">DSM 21800</strain>
    </source>
</reference>
<evidence type="ECO:0000256" key="2">
    <source>
        <dbReference type="ARBA" id="ARBA00022679"/>
    </source>
</evidence>
<keyword evidence="7" id="KW-1185">Reference proteome</keyword>
<dbReference type="InterPro" id="IPR052028">
    <property type="entry name" value="HipA_Ser/Thr_kinase"/>
</dbReference>
<name>A0A1H1Y2V2_9ACTN</name>
<evidence type="ECO:0000313" key="7">
    <source>
        <dbReference type="Proteomes" id="UP000199103"/>
    </source>
</evidence>
<evidence type="ECO:0000313" key="6">
    <source>
        <dbReference type="EMBL" id="SDT15732.1"/>
    </source>
</evidence>
<dbReference type="InterPro" id="IPR017508">
    <property type="entry name" value="HipA_N1"/>
</dbReference>
<dbReference type="RefSeq" id="WP_091527487.1">
    <property type="nucleotide sequence ID" value="NZ_LT629772.1"/>
</dbReference>
<dbReference type="GO" id="GO:0005829">
    <property type="term" value="C:cytosol"/>
    <property type="evidence" value="ECO:0007669"/>
    <property type="project" value="TreeGrafter"/>
</dbReference>
<gene>
    <name evidence="6" type="ORF">SAMN04489812_4365</name>
</gene>
<proteinExistence type="inferred from homology"/>
<dbReference type="OrthoDB" id="3182374at2"/>
<dbReference type="AlphaFoldDB" id="A0A1H1Y2V2"/>
<sequence>MADLLVELYGNPIGALRGTWRTFDFHADRRAVGRYGLDSMILSVAIPLAAVTQRSNRARRQLFFAGLLPEGRMLSGLADEASLPVHDTIGLLRRYGRDVAGALQIWDPDVPGEPKRPAVDALTESGVAELLLDVGNHPLANKPQGGKTSLAGVQDKIVLARTVDGWARVLDGYPSTHILKPQTGDHPTMIYDEEYGSRIARALGLIGYSTTIDSFDDVPALVIERYDRSPDDAGDGRIHQEDFSQALGLSGDQKYQRYGGGASLARVASVLARHAGQDSLRRLLTLTTLSVAIGNLDLHTKNLSLLHSTNQAITLAPAYDVVPQTHLPTDGEMALTVAGKYRHAAITRDDLVQEGTAWGIRGAASIVADTLDRIVDVVGAEAPLPNSYPGLADDIGRFTRNLAAGKPAGG</sequence>
<evidence type="ECO:0000259" key="5">
    <source>
        <dbReference type="Pfam" id="PF13657"/>
    </source>
</evidence>
<evidence type="ECO:0000259" key="4">
    <source>
        <dbReference type="Pfam" id="PF07804"/>
    </source>
</evidence>
<feature type="domain" description="HipA N-terminal subdomain 1" evidence="5">
    <location>
        <begin position="5"/>
        <end position="105"/>
    </location>
</feature>
<feature type="domain" description="HipA-like C-terminal" evidence="4">
    <location>
        <begin position="148"/>
        <end position="376"/>
    </location>
</feature>
<keyword evidence="2" id="KW-0808">Transferase</keyword>
<dbReference type="InterPro" id="IPR012893">
    <property type="entry name" value="HipA-like_C"/>
</dbReference>